<dbReference type="AlphaFoldDB" id="A0A225SQT6"/>
<comment type="caution">
    <text evidence="1">The sequence shown here is derived from an EMBL/GenBank/DDBJ whole genome shotgun (WGS) entry which is preliminary data.</text>
</comment>
<proteinExistence type="predicted"/>
<evidence type="ECO:0000313" key="1">
    <source>
        <dbReference type="EMBL" id="OWY33120.1"/>
    </source>
</evidence>
<gene>
    <name evidence="1" type="ORF">CEJ45_18255</name>
</gene>
<name>A0A225SQT6_9BURK</name>
<protein>
    <submittedName>
        <fullName evidence="1">Uncharacterized protein</fullName>
    </submittedName>
</protein>
<evidence type="ECO:0000313" key="2">
    <source>
        <dbReference type="Proteomes" id="UP000214747"/>
    </source>
</evidence>
<dbReference type="EMBL" id="NJGV01000020">
    <property type="protein sequence ID" value="OWY33120.1"/>
    <property type="molecule type" value="Genomic_DNA"/>
</dbReference>
<organism evidence="1 2">
    <name type="scientific">Herbaspirillum aquaticum</name>
    <dbReference type="NCBI Taxonomy" id="568783"/>
    <lineage>
        <taxon>Bacteria</taxon>
        <taxon>Pseudomonadati</taxon>
        <taxon>Pseudomonadota</taxon>
        <taxon>Betaproteobacteria</taxon>
        <taxon>Burkholderiales</taxon>
        <taxon>Oxalobacteraceae</taxon>
        <taxon>Herbaspirillum</taxon>
    </lineage>
</organism>
<keyword evidence="2" id="KW-1185">Reference proteome</keyword>
<dbReference type="RefSeq" id="WP_088756454.1">
    <property type="nucleotide sequence ID" value="NZ_NJGV01000020.1"/>
</dbReference>
<dbReference type="Proteomes" id="UP000214747">
    <property type="component" value="Unassembled WGS sequence"/>
</dbReference>
<accession>A0A225SQT6</accession>
<reference evidence="1 2" key="1">
    <citation type="journal article" date="2010" name="Int. J. Syst. Evol. Microbiol.">
        <title>Reclassification of Herbaspirillum putei as a later heterotypic synonym of Herbaspirillum huttiense, with the description of H. huttiense subsp. huttiense subsp. nov. and H. huttiense subsp. putei subsp. nov., comb. nov., and description of Herbaspirillum aquaticum sp. nov.</title>
        <authorList>
            <person name="Dobritsa A.P."/>
            <person name="Reddy M.C."/>
            <person name="Samadpour M."/>
        </authorList>
    </citation>
    <scope>NUCLEOTIDE SEQUENCE [LARGE SCALE GENOMIC DNA]</scope>
    <source>
        <strain evidence="1 2">IEH 4430</strain>
    </source>
</reference>
<sequence length="192" mass="21100">MTRPAPDEDPAIAPSALTYVELWRGAELLTRKAGEEQSGSRWVFLSVLMLLSFCLEAYLNHAGPLLFGAAWNEGRQPHRDKDVKARLRLVCAACGVKLEAPYKYRTVALTLLELRESLGQASQVRLAPPGVTSARRPALPDSASDPAELALDPAWSPYCERSVVLEYRTQLRSLLAKLHAGLPQQGRSPLSI</sequence>